<dbReference type="GO" id="GO:0003676">
    <property type="term" value="F:nucleic acid binding"/>
    <property type="evidence" value="ECO:0007669"/>
    <property type="project" value="InterPro"/>
</dbReference>
<dbReference type="InterPro" id="IPR013087">
    <property type="entry name" value="Znf_C2H2_type"/>
</dbReference>
<dbReference type="SMART" id="SM00451">
    <property type="entry name" value="ZnF_U1"/>
    <property type="match status" value="3"/>
</dbReference>
<evidence type="ECO:0000256" key="1">
    <source>
        <dbReference type="SAM" id="MobiDB-lite"/>
    </source>
</evidence>
<comment type="caution">
    <text evidence="4">The sequence shown here is derived from an EMBL/GenBank/DDBJ whole genome shotgun (WGS) entry which is preliminary data.</text>
</comment>
<sequence>MSSEDKDVRKKENTIIPLKIAIQKEMTYRTKFLSSLHRRPHDRDDHHSIQNFLPLKVSPSVQTPQQVAPPPPLLPPASTPSSLSGTKRKEPDNLYCEICRVSCSSVLNLKQHLMGHKHRSKLQELELNQNNSNGRHWCEVCKVACMNEDLLNLHFKGRKHRVEVHKFETCKEEGGEVTLSHRKRCELCQIWCIDMFSFKQHLQGRKHIFQLHSVQRENKNGMGGKNAKA</sequence>
<dbReference type="SUPFAM" id="SSF57667">
    <property type="entry name" value="beta-beta-alpha zinc fingers"/>
    <property type="match status" value="3"/>
</dbReference>
<dbReference type="PANTHER" id="PTHR47487">
    <property type="entry name" value="OS06G0651300 PROTEIN-RELATED"/>
    <property type="match status" value="1"/>
</dbReference>
<evidence type="ECO:0000259" key="2">
    <source>
        <dbReference type="SMART" id="SM00355"/>
    </source>
</evidence>
<dbReference type="OrthoDB" id="434647at2759"/>
<feature type="domain" description="U1-type" evidence="3">
    <location>
        <begin position="91"/>
        <end position="125"/>
    </location>
</feature>
<evidence type="ECO:0000313" key="4">
    <source>
        <dbReference type="EMBL" id="KAF7838504.1"/>
    </source>
</evidence>
<proteinExistence type="predicted"/>
<keyword evidence="5" id="KW-1185">Reference proteome</keyword>
<name>A0A834X665_9FABA</name>
<dbReference type="Gene3D" id="3.30.160.60">
    <property type="entry name" value="Classic Zinc Finger"/>
    <property type="match status" value="3"/>
</dbReference>
<evidence type="ECO:0000313" key="5">
    <source>
        <dbReference type="Proteomes" id="UP000634136"/>
    </source>
</evidence>
<dbReference type="PANTHER" id="PTHR47487:SF12">
    <property type="entry name" value="GLUTENIN, HIGH MOLECULAR WEIGHT SUBUNIT DX5-LIKE"/>
    <property type="match status" value="1"/>
</dbReference>
<gene>
    <name evidence="4" type="ORF">G2W53_006986</name>
</gene>
<organism evidence="4 5">
    <name type="scientific">Senna tora</name>
    <dbReference type="NCBI Taxonomy" id="362788"/>
    <lineage>
        <taxon>Eukaryota</taxon>
        <taxon>Viridiplantae</taxon>
        <taxon>Streptophyta</taxon>
        <taxon>Embryophyta</taxon>
        <taxon>Tracheophyta</taxon>
        <taxon>Spermatophyta</taxon>
        <taxon>Magnoliopsida</taxon>
        <taxon>eudicotyledons</taxon>
        <taxon>Gunneridae</taxon>
        <taxon>Pentapetalae</taxon>
        <taxon>rosids</taxon>
        <taxon>fabids</taxon>
        <taxon>Fabales</taxon>
        <taxon>Fabaceae</taxon>
        <taxon>Caesalpinioideae</taxon>
        <taxon>Cassia clade</taxon>
        <taxon>Senna</taxon>
    </lineage>
</organism>
<feature type="domain" description="U1-type" evidence="3">
    <location>
        <begin position="180"/>
        <end position="214"/>
    </location>
</feature>
<dbReference type="SMART" id="SM00355">
    <property type="entry name" value="ZnF_C2H2"/>
    <property type="match status" value="3"/>
</dbReference>
<evidence type="ECO:0000259" key="3">
    <source>
        <dbReference type="SMART" id="SM00451"/>
    </source>
</evidence>
<feature type="region of interest" description="Disordered" evidence="1">
    <location>
        <begin position="61"/>
        <end position="89"/>
    </location>
</feature>
<dbReference type="InterPro" id="IPR003604">
    <property type="entry name" value="Matrin/U1-like-C_Znf_C2H2"/>
</dbReference>
<feature type="domain" description="C2H2-type" evidence="2">
    <location>
        <begin position="94"/>
        <end position="116"/>
    </location>
</feature>
<accession>A0A834X665</accession>
<feature type="domain" description="U1-type" evidence="3">
    <location>
        <begin position="133"/>
        <end position="167"/>
    </location>
</feature>
<dbReference type="EMBL" id="JAAIUW010000003">
    <property type="protein sequence ID" value="KAF7838504.1"/>
    <property type="molecule type" value="Genomic_DNA"/>
</dbReference>
<dbReference type="GO" id="GO:0008270">
    <property type="term" value="F:zinc ion binding"/>
    <property type="evidence" value="ECO:0007669"/>
    <property type="project" value="InterPro"/>
</dbReference>
<feature type="compositionally biased region" description="Pro residues" evidence="1">
    <location>
        <begin position="67"/>
        <end position="78"/>
    </location>
</feature>
<dbReference type="Pfam" id="PF12874">
    <property type="entry name" value="zf-met"/>
    <property type="match status" value="3"/>
</dbReference>
<feature type="domain" description="C2H2-type" evidence="2">
    <location>
        <begin position="136"/>
        <end position="160"/>
    </location>
</feature>
<reference evidence="4" key="1">
    <citation type="submission" date="2020-09" db="EMBL/GenBank/DDBJ databases">
        <title>Genome-Enabled Discovery of Anthraquinone Biosynthesis in Senna tora.</title>
        <authorList>
            <person name="Kang S.-H."/>
            <person name="Pandey R.P."/>
            <person name="Lee C.-M."/>
            <person name="Sim J.-S."/>
            <person name="Jeong J.-T."/>
            <person name="Choi B.-S."/>
            <person name="Jung M."/>
            <person name="Ginzburg D."/>
            <person name="Zhao K."/>
            <person name="Won S.Y."/>
            <person name="Oh T.-J."/>
            <person name="Yu Y."/>
            <person name="Kim N.-H."/>
            <person name="Lee O.R."/>
            <person name="Lee T.-H."/>
            <person name="Bashyal P."/>
            <person name="Kim T.-S."/>
            <person name="Lee W.-H."/>
            <person name="Kawkins C."/>
            <person name="Kim C.-K."/>
            <person name="Kim J.S."/>
            <person name="Ahn B.O."/>
            <person name="Rhee S.Y."/>
            <person name="Sohng J.K."/>
        </authorList>
    </citation>
    <scope>NUCLEOTIDE SEQUENCE</scope>
    <source>
        <tissue evidence="4">Leaf</tissue>
    </source>
</reference>
<dbReference type="Proteomes" id="UP000634136">
    <property type="component" value="Unassembled WGS sequence"/>
</dbReference>
<feature type="domain" description="C2H2-type" evidence="2">
    <location>
        <begin position="183"/>
        <end position="207"/>
    </location>
</feature>
<dbReference type="AlphaFoldDB" id="A0A834X665"/>
<protein>
    <submittedName>
        <fullName evidence="4">UBP1-associated proteins 1C-like</fullName>
    </submittedName>
</protein>
<dbReference type="InterPro" id="IPR036236">
    <property type="entry name" value="Znf_C2H2_sf"/>
</dbReference>